<reference evidence="2" key="1">
    <citation type="submission" date="2021-01" db="EMBL/GenBank/DDBJ databases">
        <title>Chromosome-level genome assembly of a human fungal pathogen reveals clustering of transcriptionally co-regulated genes.</title>
        <authorList>
            <person name="Voorhies M."/>
            <person name="Cohen S."/>
            <person name="Shea T.P."/>
            <person name="Petrus S."/>
            <person name="Munoz J.F."/>
            <person name="Poplawski S."/>
            <person name="Goldman W.E."/>
            <person name="Michael T."/>
            <person name="Cuomo C.A."/>
            <person name="Sil A."/>
            <person name="Beyhan S."/>
        </authorList>
    </citation>
    <scope>NUCLEOTIDE SEQUENCE</scope>
    <source>
        <strain evidence="2">WU24</strain>
    </source>
</reference>
<dbReference type="VEuPathDB" id="FungiDB:I7I51_03921"/>
<evidence type="ECO:0000313" key="2">
    <source>
        <dbReference type="EMBL" id="QSS61744.1"/>
    </source>
</evidence>
<proteinExistence type="predicted"/>
<sequence length="61" mass="6325">MTVDVGRDGIPEGITPDQNGPRQTETGSGLACSGPAPDRKGKATGEGQTRKERDCKGITIL</sequence>
<dbReference type="AlphaFoldDB" id="A0A8A1MAV6"/>
<evidence type="ECO:0000256" key="1">
    <source>
        <dbReference type="SAM" id="MobiDB-lite"/>
    </source>
</evidence>
<feature type="region of interest" description="Disordered" evidence="1">
    <location>
        <begin position="1"/>
        <end position="61"/>
    </location>
</feature>
<feature type="compositionally biased region" description="Basic and acidic residues" evidence="1">
    <location>
        <begin position="37"/>
        <end position="61"/>
    </location>
</feature>
<dbReference type="EMBL" id="CP069111">
    <property type="protein sequence ID" value="QSS61744.1"/>
    <property type="molecule type" value="Genomic_DNA"/>
</dbReference>
<evidence type="ECO:0000313" key="3">
    <source>
        <dbReference type="Proteomes" id="UP000663671"/>
    </source>
</evidence>
<dbReference type="Proteomes" id="UP000663671">
    <property type="component" value="Chromosome 5"/>
</dbReference>
<protein>
    <submittedName>
        <fullName evidence="2">Uncharacterized protein</fullName>
    </submittedName>
</protein>
<accession>A0A8A1MAV6</accession>
<name>A0A8A1MAV6_AJECA</name>
<feature type="compositionally biased region" description="Polar residues" evidence="1">
    <location>
        <begin position="16"/>
        <end position="27"/>
    </location>
</feature>
<organism evidence="2 3">
    <name type="scientific">Ajellomyces capsulatus</name>
    <name type="common">Darling's disease fungus</name>
    <name type="synonym">Histoplasma capsulatum</name>
    <dbReference type="NCBI Taxonomy" id="5037"/>
    <lineage>
        <taxon>Eukaryota</taxon>
        <taxon>Fungi</taxon>
        <taxon>Dikarya</taxon>
        <taxon>Ascomycota</taxon>
        <taxon>Pezizomycotina</taxon>
        <taxon>Eurotiomycetes</taxon>
        <taxon>Eurotiomycetidae</taxon>
        <taxon>Onygenales</taxon>
        <taxon>Ajellomycetaceae</taxon>
        <taxon>Histoplasma</taxon>
    </lineage>
</organism>
<gene>
    <name evidence="2" type="ORF">I7I51_03921</name>
</gene>
<feature type="compositionally biased region" description="Basic and acidic residues" evidence="1">
    <location>
        <begin position="1"/>
        <end position="10"/>
    </location>
</feature>